<dbReference type="EMBL" id="LBXN01000053">
    <property type="protein sequence ID" value="KKR32055.1"/>
    <property type="molecule type" value="Genomic_DNA"/>
</dbReference>
<dbReference type="Pfam" id="PF05168">
    <property type="entry name" value="HEPN"/>
    <property type="match status" value="1"/>
</dbReference>
<dbReference type="SUPFAM" id="SSF81593">
    <property type="entry name" value="Nucleotidyltransferase substrate binding subunit/domain"/>
    <property type="match status" value="1"/>
</dbReference>
<gene>
    <name evidence="2" type="ORF">UT63_C0053G0006</name>
</gene>
<reference evidence="2 3" key="1">
    <citation type="journal article" date="2015" name="Nature">
        <title>rRNA introns, odd ribosomes, and small enigmatic genomes across a large radiation of phyla.</title>
        <authorList>
            <person name="Brown C.T."/>
            <person name="Hug L.A."/>
            <person name="Thomas B.C."/>
            <person name="Sharon I."/>
            <person name="Castelle C.J."/>
            <person name="Singh A."/>
            <person name="Wilkins M.J."/>
            <person name="Williams K.H."/>
            <person name="Banfield J.F."/>
        </authorList>
    </citation>
    <scope>NUCLEOTIDE SEQUENCE [LARGE SCALE GENOMIC DNA]</scope>
</reference>
<accession>A0A0G0SBE0</accession>
<evidence type="ECO:0000313" key="2">
    <source>
        <dbReference type="EMBL" id="KKR32055.1"/>
    </source>
</evidence>
<organism evidence="2 3">
    <name type="scientific">Candidatus Gottesmanbacteria bacterium GW2011_GWC2_39_8</name>
    <dbReference type="NCBI Taxonomy" id="1618450"/>
    <lineage>
        <taxon>Bacteria</taxon>
        <taxon>Candidatus Gottesmaniibacteriota</taxon>
    </lineage>
</organism>
<dbReference type="PROSITE" id="PS50910">
    <property type="entry name" value="HEPN"/>
    <property type="match status" value="1"/>
</dbReference>
<proteinExistence type="predicted"/>
<protein>
    <submittedName>
        <fullName evidence="2">HEPN domain protein</fullName>
    </submittedName>
</protein>
<dbReference type="InterPro" id="IPR007842">
    <property type="entry name" value="HEPN_dom"/>
</dbReference>
<evidence type="ECO:0000259" key="1">
    <source>
        <dbReference type="PROSITE" id="PS50910"/>
    </source>
</evidence>
<dbReference type="Gene3D" id="1.20.120.330">
    <property type="entry name" value="Nucleotidyltransferases domain 2"/>
    <property type="match status" value="1"/>
</dbReference>
<dbReference type="SMART" id="SM00748">
    <property type="entry name" value="HEPN"/>
    <property type="match status" value="1"/>
</dbReference>
<dbReference type="AlphaFoldDB" id="A0A0G0SBE0"/>
<sequence>MTQKEAYRFWIESGERNFQIAKDNFCLGHYDWALFFCHLTLEKLLKAAVIKKGEIPPPIHDLLKLGKISGILKDHRFEEELKEITTYNIEARYDDYKRSFYKKATKEYSGKWMDICEGIYLWLKKNI</sequence>
<name>A0A0G0SBE0_9BACT</name>
<dbReference type="Proteomes" id="UP000034539">
    <property type="component" value="Unassembled WGS sequence"/>
</dbReference>
<evidence type="ECO:0000313" key="3">
    <source>
        <dbReference type="Proteomes" id="UP000034539"/>
    </source>
</evidence>
<comment type="caution">
    <text evidence="2">The sequence shown here is derived from an EMBL/GenBank/DDBJ whole genome shotgun (WGS) entry which is preliminary data.</text>
</comment>
<feature type="domain" description="HEPN" evidence="1">
    <location>
        <begin position="11"/>
        <end position="119"/>
    </location>
</feature>